<dbReference type="Pfam" id="PF13384">
    <property type="entry name" value="HTH_23"/>
    <property type="match status" value="1"/>
</dbReference>
<dbReference type="RefSeq" id="WP_073077453.1">
    <property type="nucleotide sequence ID" value="NZ_FQXV01000004.1"/>
</dbReference>
<dbReference type="Proteomes" id="UP000183995">
    <property type="component" value="Unassembled WGS sequence"/>
</dbReference>
<keyword evidence="1" id="KW-0238">DNA-binding</keyword>
<keyword evidence="2" id="KW-1185">Reference proteome</keyword>
<dbReference type="SUPFAM" id="SSF46689">
    <property type="entry name" value="Homeodomain-like"/>
    <property type="match status" value="1"/>
</dbReference>
<proteinExistence type="predicted"/>
<organism evidence="1 2">
    <name type="scientific">Sporobacter termitidis DSM 10068</name>
    <dbReference type="NCBI Taxonomy" id="1123282"/>
    <lineage>
        <taxon>Bacteria</taxon>
        <taxon>Bacillati</taxon>
        <taxon>Bacillota</taxon>
        <taxon>Clostridia</taxon>
        <taxon>Eubacteriales</taxon>
        <taxon>Oscillospiraceae</taxon>
        <taxon>Sporobacter</taxon>
    </lineage>
</organism>
<reference evidence="1 2" key="1">
    <citation type="submission" date="2016-11" db="EMBL/GenBank/DDBJ databases">
        <authorList>
            <person name="Jaros S."/>
            <person name="Januszkiewicz K."/>
            <person name="Wedrychowicz H."/>
        </authorList>
    </citation>
    <scope>NUCLEOTIDE SEQUENCE [LARGE SCALE GENOMIC DNA]</scope>
    <source>
        <strain evidence="1 2">DSM 10068</strain>
    </source>
</reference>
<sequence>MTRDIYRKQLIDLYAEGRSVDEICAEHNVPKSTFYRWIRKARSAQPDISEDDIRTIVMRIEQLEEETMTYKKILQLIKKVDK</sequence>
<name>A0A1M5X432_9FIRM</name>
<gene>
    <name evidence="1" type="ORF">SAMN02745823_01587</name>
</gene>
<dbReference type="OrthoDB" id="9808061at2"/>
<dbReference type="GO" id="GO:0003677">
    <property type="term" value="F:DNA binding"/>
    <property type="evidence" value="ECO:0007669"/>
    <property type="project" value="UniProtKB-KW"/>
</dbReference>
<evidence type="ECO:0000313" key="2">
    <source>
        <dbReference type="Proteomes" id="UP000183995"/>
    </source>
</evidence>
<dbReference type="InterPro" id="IPR009057">
    <property type="entry name" value="Homeodomain-like_sf"/>
</dbReference>
<dbReference type="Gene3D" id="1.10.10.60">
    <property type="entry name" value="Homeodomain-like"/>
    <property type="match status" value="1"/>
</dbReference>
<dbReference type="AlphaFoldDB" id="A0A1M5X432"/>
<keyword evidence="1" id="KW-0371">Homeobox</keyword>
<dbReference type="EMBL" id="FQXV01000004">
    <property type="protein sequence ID" value="SHH94559.1"/>
    <property type="molecule type" value="Genomic_DNA"/>
</dbReference>
<evidence type="ECO:0000313" key="1">
    <source>
        <dbReference type="EMBL" id="SHH94559.1"/>
    </source>
</evidence>
<accession>A0A1M5X432</accession>
<protein>
    <submittedName>
        <fullName evidence="1">Homeodomain-like domain-containing protein</fullName>
    </submittedName>
</protein>